<feature type="transmembrane region" description="Helical" evidence="11">
    <location>
        <begin position="248"/>
        <end position="267"/>
    </location>
</feature>
<evidence type="ECO:0000313" key="15">
    <source>
        <dbReference type="Proteomes" id="UP000185511"/>
    </source>
</evidence>
<dbReference type="EMBL" id="CP016076">
    <property type="protein sequence ID" value="APU14789.1"/>
    <property type="molecule type" value="Genomic_DNA"/>
</dbReference>
<dbReference type="InterPro" id="IPR017871">
    <property type="entry name" value="ABC_transporter-like_CS"/>
</dbReference>
<dbReference type="Pfam" id="PF00664">
    <property type="entry name" value="ABC_membrane"/>
    <property type="match status" value="1"/>
</dbReference>
<evidence type="ECO:0000313" key="14">
    <source>
        <dbReference type="EMBL" id="APU14789.1"/>
    </source>
</evidence>
<dbReference type="GO" id="GO:0015421">
    <property type="term" value="F:ABC-type oligopeptide transporter activity"/>
    <property type="evidence" value="ECO:0007669"/>
    <property type="project" value="TreeGrafter"/>
</dbReference>
<keyword evidence="5" id="KW-0547">Nucleotide-binding</keyword>
<dbReference type="SUPFAM" id="SSF90123">
    <property type="entry name" value="ABC transporter transmembrane region"/>
    <property type="match status" value="1"/>
</dbReference>
<evidence type="ECO:0000259" key="12">
    <source>
        <dbReference type="PROSITE" id="PS50893"/>
    </source>
</evidence>
<evidence type="ECO:0000256" key="5">
    <source>
        <dbReference type="ARBA" id="ARBA00022741"/>
    </source>
</evidence>
<accession>A0AAC9LEJ2</accession>
<dbReference type="PROSITE" id="PS50893">
    <property type="entry name" value="ABC_TRANSPORTER_2"/>
    <property type="match status" value="1"/>
</dbReference>
<evidence type="ECO:0000256" key="1">
    <source>
        <dbReference type="ARBA" id="ARBA00004651"/>
    </source>
</evidence>
<dbReference type="InterPro" id="IPR036640">
    <property type="entry name" value="ABC1_TM_sf"/>
</dbReference>
<dbReference type="FunFam" id="3.40.50.300:FF:000299">
    <property type="entry name" value="ABC transporter ATP-binding protein/permease"/>
    <property type="match status" value="1"/>
</dbReference>
<feature type="domain" description="ABC transporter" evidence="12">
    <location>
        <begin position="360"/>
        <end position="593"/>
    </location>
</feature>
<feature type="transmembrane region" description="Helical" evidence="11">
    <location>
        <begin position="66"/>
        <end position="88"/>
    </location>
</feature>
<keyword evidence="4 11" id="KW-0812">Transmembrane</keyword>
<dbReference type="InterPro" id="IPR003593">
    <property type="entry name" value="AAA+_ATPase"/>
</dbReference>
<dbReference type="KEGG" id="acad:UA74_13655"/>
<dbReference type="AlphaFoldDB" id="A0AAC9LEJ2"/>
<reference evidence="15" key="1">
    <citation type="submission" date="2016-06" db="EMBL/GenBank/DDBJ databases">
        <title>Complete genome sequence of Actinoalloteichus fjordicus DSM 46855 (=ADI127-17), type strain of the new species Actinoalloteichus fjordicus.</title>
        <authorList>
            <person name="Ruckert C."/>
            <person name="Nouioui I."/>
            <person name="Willmese J."/>
            <person name="van Wezel G."/>
            <person name="Klenk H.-P."/>
            <person name="Kalinowski J."/>
            <person name="Zotchev S.B."/>
        </authorList>
    </citation>
    <scope>NUCLEOTIDE SEQUENCE [LARGE SCALE GENOMIC DNA]</scope>
    <source>
        <strain evidence="15">ADI127-7</strain>
    </source>
</reference>
<dbReference type="Proteomes" id="UP000185511">
    <property type="component" value="Chromosome"/>
</dbReference>
<feature type="transmembrane region" description="Helical" evidence="11">
    <location>
        <begin position="164"/>
        <end position="185"/>
    </location>
</feature>
<keyword evidence="8 11" id="KW-0472">Membrane</keyword>
<dbReference type="SMART" id="SM00382">
    <property type="entry name" value="AAA"/>
    <property type="match status" value="1"/>
</dbReference>
<gene>
    <name evidence="14" type="ORF">UA74_13655</name>
</gene>
<protein>
    <submittedName>
        <fullName evidence="14">ABC-type multidrug transport system, ATPase and permease component</fullName>
    </submittedName>
</protein>
<keyword evidence="6" id="KW-0067">ATP-binding</keyword>
<dbReference type="Gene3D" id="1.20.1560.10">
    <property type="entry name" value="ABC transporter type 1, transmembrane domain"/>
    <property type="match status" value="1"/>
</dbReference>
<keyword evidence="15" id="KW-1185">Reference proteome</keyword>
<feature type="region of interest" description="Disordered" evidence="10">
    <location>
        <begin position="326"/>
        <end position="353"/>
    </location>
</feature>
<dbReference type="InterPro" id="IPR027417">
    <property type="entry name" value="P-loop_NTPase"/>
</dbReference>
<evidence type="ECO:0000256" key="6">
    <source>
        <dbReference type="ARBA" id="ARBA00022840"/>
    </source>
</evidence>
<dbReference type="GO" id="GO:0005886">
    <property type="term" value="C:plasma membrane"/>
    <property type="evidence" value="ECO:0007669"/>
    <property type="project" value="UniProtKB-SubCell"/>
</dbReference>
<dbReference type="PANTHER" id="PTHR43394:SF1">
    <property type="entry name" value="ATP-BINDING CASSETTE SUB-FAMILY B MEMBER 10, MITOCHONDRIAL"/>
    <property type="match status" value="1"/>
</dbReference>
<evidence type="ECO:0000256" key="9">
    <source>
        <dbReference type="ARBA" id="ARBA00061644"/>
    </source>
</evidence>
<feature type="transmembrane region" description="Helical" evidence="11">
    <location>
        <begin position="28"/>
        <end position="46"/>
    </location>
</feature>
<comment type="similarity">
    <text evidence="9">Belongs to the ABC transporter superfamily. Lipid exporter (TC 3.A.1.106) family.</text>
</comment>
<dbReference type="RefSeq" id="WP_083683191.1">
    <property type="nucleotide sequence ID" value="NZ_CP016076.1"/>
</dbReference>
<evidence type="ECO:0000256" key="4">
    <source>
        <dbReference type="ARBA" id="ARBA00022692"/>
    </source>
</evidence>
<organism evidence="14 15">
    <name type="scientific">Actinoalloteichus fjordicus</name>
    <dbReference type="NCBI Taxonomy" id="1612552"/>
    <lineage>
        <taxon>Bacteria</taxon>
        <taxon>Bacillati</taxon>
        <taxon>Actinomycetota</taxon>
        <taxon>Actinomycetes</taxon>
        <taxon>Pseudonocardiales</taxon>
        <taxon>Pseudonocardiaceae</taxon>
        <taxon>Actinoalloteichus</taxon>
    </lineage>
</organism>
<dbReference type="CDD" id="cd18551">
    <property type="entry name" value="ABC_6TM_LmrA_like"/>
    <property type="match status" value="1"/>
</dbReference>
<dbReference type="Pfam" id="PF00005">
    <property type="entry name" value="ABC_tran"/>
    <property type="match status" value="1"/>
</dbReference>
<evidence type="ECO:0000256" key="8">
    <source>
        <dbReference type="ARBA" id="ARBA00023136"/>
    </source>
</evidence>
<name>A0AAC9LEJ2_9PSEU</name>
<evidence type="ECO:0000256" key="3">
    <source>
        <dbReference type="ARBA" id="ARBA00022475"/>
    </source>
</evidence>
<keyword evidence="2" id="KW-0813">Transport</keyword>
<evidence type="ECO:0000256" key="2">
    <source>
        <dbReference type="ARBA" id="ARBA00022448"/>
    </source>
</evidence>
<keyword evidence="3" id="KW-1003">Cell membrane</keyword>
<evidence type="ECO:0000256" key="7">
    <source>
        <dbReference type="ARBA" id="ARBA00022989"/>
    </source>
</evidence>
<sequence>MTASVESPALRWANLRVLWSFVRPHRRVLVLGTVLGLATTGAGLATPMVTKWLLDGLGAQAPIGPAVGLLAILLVVGAVVGLIQWILLGTLAERIVFDARGSMVRRLFRTRIGELSGRSSGELVTRVTSDTVLLREAAASSIIQLVNGIVGLLGALLLMAMLDWVLFATTMGALAMVGIAVGLLMPKIAVAQQQAQAAVGRLGGVLEGALRALRTVKASRAEGRESERVLHEAREARRESIRAVRIDAIAWTIAGAGIQIAIMLILAVGAWRVGMGALAVSSLVAFLLYAFQLMDPVSTLTTTFSQLQSGIAAAARIREIQALEVEEPGETSNGAAEGSATGTVPPAHTGSSAGRTDAVLSLHDVTARYAPGSAPALTGVSLDIVRTGHTAVVGPSGAGKTSMFSLILKFLQPESGELRLDGVPFAELSADEVRRRIVYVEQDTPLVPGTLRENVLYTHPDADDEAVWAALAEVRLADRVRALPDGLDTSVADTTISGGERQRIALARALVSDPEILLLDEATAQLDGLTEAAVHEVISRVAAQGAVVTIAHRLSTVIDADRIIVVEAGQVRAQGTHAELLVADELYRDLVAALRIATTVGPLLAAGTAPIDDQAVAVPAVLPGSVVG</sequence>
<evidence type="ECO:0000256" key="11">
    <source>
        <dbReference type="SAM" id="Phobius"/>
    </source>
</evidence>
<feature type="transmembrane region" description="Helical" evidence="11">
    <location>
        <begin position="137"/>
        <end position="158"/>
    </location>
</feature>
<keyword evidence="7 11" id="KW-1133">Transmembrane helix</keyword>
<dbReference type="InterPro" id="IPR003439">
    <property type="entry name" value="ABC_transporter-like_ATP-bd"/>
</dbReference>
<dbReference type="InterPro" id="IPR039421">
    <property type="entry name" value="Type_1_exporter"/>
</dbReference>
<evidence type="ECO:0000256" key="10">
    <source>
        <dbReference type="SAM" id="MobiDB-lite"/>
    </source>
</evidence>
<feature type="domain" description="ABC transmembrane type-1" evidence="13">
    <location>
        <begin position="30"/>
        <end position="309"/>
    </location>
</feature>
<evidence type="ECO:0000259" key="13">
    <source>
        <dbReference type="PROSITE" id="PS50929"/>
    </source>
</evidence>
<proteinExistence type="inferred from homology"/>
<dbReference type="PROSITE" id="PS00211">
    <property type="entry name" value="ABC_TRANSPORTER_1"/>
    <property type="match status" value="1"/>
</dbReference>
<dbReference type="InterPro" id="IPR011527">
    <property type="entry name" value="ABC1_TM_dom"/>
</dbReference>
<dbReference type="SUPFAM" id="SSF52540">
    <property type="entry name" value="P-loop containing nucleoside triphosphate hydrolases"/>
    <property type="match status" value="1"/>
</dbReference>
<dbReference type="PROSITE" id="PS50929">
    <property type="entry name" value="ABC_TM1F"/>
    <property type="match status" value="1"/>
</dbReference>
<comment type="subcellular location">
    <subcellularLocation>
        <location evidence="1">Cell membrane</location>
        <topology evidence="1">Multi-pass membrane protein</topology>
    </subcellularLocation>
</comment>
<dbReference type="Gene3D" id="3.40.50.300">
    <property type="entry name" value="P-loop containing nucleotide triphosphate hydrolases"/>
    <property type="match status" value="1"/>
</dbReference>
<dbReference type="GO" id="GO:0016887">
    <property type="term" value="F:ATP hydrolysis activity"/>
    <property type="evidence" value="ECO:0007669"/>
    <property type="project" value="InterPro"/>
</dbReference>
<dbReference type="PANTHER" id="PTHR43394">
    <property type="entry name" value="ATP-DEPENDENT PERMEASE MDL1, MITOCHONDRIAL"/>
    <property type="match status" value="1"/>
</dbReference>
<dbReference type="GO" id="GO:0005524">
    <property type="term" value="F:ATP binding"/>
    <property type="evidence" value="ECO:0007669"/>
    <property type="project" value="UniProtKB-KW"/>
</dbReference>